<comment type="caution">
    <text evidence="1">The sequence shown here is derived from an EMBL/GenBank/DDBJ whole genome shotgun (WGS) entry which is preliminary data.</text>
</comment>
<proteinExistence type="predicted"/>
<evidence type="ECO:0000313" key="2">
    <source>
        <dbReference type="Proteomes" id="UP000805193"/>
    </source>
</evidence>
<sequence>MGVIHGIPDEDSEQDVLNNLVTARNPNVRHARRMGRSKSAVVLFKGQKVPFWIMYGNVEYKCKLYKKKIEVCDGHACSPSCGICGKAHPTGDTRCKQRFKTPVHPATAAVGEEEETRRAGSRKWTSRRYPKDGRGRGRGHGAEHPCGQPRGSGPARGGDRGLGGGPAPDSESAGPGDRPQGLEKKSKEAKTQNDKLDEILVMMRQLQEENKALRVM</sequence>
<protein>
    <submittedName>
        <fullName evidence="1">Uncharacterized protein</fullName>
    </submittedName>
</protein>
<reference evidence="1 2" key="1">
    <citation type="journal article" date="2020" name="Cell">
        <title>Large-Scale Comparative Analyses of Tick Genomes Elucidate Their Genetic Diversity and Vector Capacities.</title>
        <authorList>
            <consortium name="Tick Genome and Microbiome Consortium (TIGMIC)"/>
            <person name="Jia N."/>
            <person name="Wang J."/>
            <person name="Shi W."/>
            <person name="Du L."/>
            <person name="Sun Y."/>
            <person name="Zhan W."/>
            <person name="Jiang J.F."/>
            <person name="Wang Q."/>
            <person name="Zhang B."/>
            <person name="Ji P."/>
            <person name="Bell-Sakyi L."/>
            <person name="Cui X.M."/>
            <person name="Yuan T.T."/>
            <person name="Jiang B.G."/>
            <person name="Yang W.F."/>
            <person name="Lam T.T."/>
            <person name="Chang Q.C."/>
            <person name="Ding S.J."/>
            <person name="Wang X.J."/>
            <person name="Zhu J.G."/>
            <person name="Ruan X.D."/>
            <person name="Zhao L."/>
            <person name="Wei J.T."/>
            <person name="Ye R.Z."/>
            <person name="Que T.C."/>
            <person name="Du C.H."/>
            <person name="Zhou Y.H."/>
            <person name="Cheng J.X."/>
            <person name="Dai P.F."/>
            <person name="Guo W.B."/>
            <person name="Han X.H."/>
            <person name="Huang E.J."/>
            <person name="Li L.F."/>
            <person name="Wei W."/>
            <person name="Gao Y.C."/>
            <person name="Liu J.Z."/>
            <person name="Shao H.Z."/>
            <person name="Wang X."/>
            <person name="Wang C.C."/>
            <person name="Yang T.C."/>
            <person name="Huo Q.B."/>
            <person name="Li W."/>
            <person name="Chen H.Y."/>
            <person name="Chen S.E."/>
            <person name="Zhou L.G."/>
            <person name="Ni X.B."/>
            <person name="Tian J.H."/>
            <person name="Sheng Y."/>
            <person name="Liu T."/>
            <person name="Pan Y.S."/>
            <person name="Xia L.Y."/>
            <person name="Li J."/>
            <person name="Zhao F."/>
            <person name="Cao W.C."/>
        </authorList>
    </citation>
    <scope>NUCLEOTIDE SEQUENCE [LARGE SCALE GENOMIC DNA]</scope>
    <source>
        <strain evidence="1">Iper-2018</strain>
    </source>
</reference>
<dbReference type="Proteomes" id="UP000805193">
    <property type="component" value="Unassembled WGS sequence"/>
</dbReference>
<keyword evidence="2" id="KW-1185">Reference proteome</keyword>
<dbReference type="EMBL" id="JABSTQ010011502">
    <property type="protein sequence ID" value="KAG0410652.1"/>
    <property type="molecule type" value="Genomic_DNA"/>
</dbReference>
<organism evidence="1 2">
    <name type="scientific">Ixodes persulcatus</name>
    <name type="common">Taiga tick</name>
    <dbReference type="NCBI Taxonomy" id="34615"/>
    <lineage>
        <taxon>Eukaryota</taxon>
        <taxon>Metazoa</taxon>
        <taxon>Ecdysozoa</taxon>
        <taxon>Arthropoda</taxon>
        <taxon>Chelicerata</taxon>
        <taxon>Arachnida</taxon>
        <taxon>Acari</taxon>
        <taxon>Parasitiformes</taxon>
        <taxon>Ixodida</taxon>
        <taxon>Ixodoidea</taxon>
        <taxon>Ixodidae</taxon>
        <taxon>Ixodinae</taxon>
        <taxon>Ixodes</taxon>
    </lineage>
</organism>
<name>A0AC60NU65_IXOPE</name>
<gene>
    <name evidence="1" type="ORF">HPB47_012231</name>
</gene>
<accession>A0AC60NU65</accession>
<evidence type="ECO:0000313" key="1">
    <source>
        <dbReference type="EMBL" id="KAG0410652.1"/>
    </source>
</evidence>